<keyword evidence="5 12" id="KW-0812">Transmembrane</keyword>
<keyword evidence="10 12" id="KW-0472">Membrane</keyword>
<keyword evidence="8" id="KW-0406">Ion transport</keyword>
<dbReference type="Gene3D" id="2.40.170.20">
    <property type="entry name" value="TonB-dependent receptor, beta-barrel domain"/>
    <property type="match status" value="1"/>
</dbReference>
<evidence type="ECO:0000256" key="11">
    <source>
        <dbReference type="ARBA" id="ARBA00023237"/>
    </source>
</evidence>
<dbReference type="AlphaFoldDB" id="A0A7V2F5N6"/>
<comment type="subcellular location">
    <subcellularLocation>
        <location evidence="1 12">Cell outer membrane</location>
        <topology evidence="1 12">Multi-pass membrane protein</topology>
    </subcellularLocation>
</comment>
<organism evidence="16">
    <name type="scientific">Rhodothermus marinus</name>
    <name type="common">Rhodothermus obamensis</name>
    <dbReference type="NCBI Taxonomy" id="29549"/>
    <lineage>
        <taxon>Bacteria</taxon>
        <taxon>Pseudomonadati</taxon>
        <taxon>Rhodothermota</taxon>
        <taxon>Rhodothermia</taxon>
        <taxon>Rhodothermales</taxon>
        <taxon>Rhodothermaceae</taxon>
        <taxon>Rhodothermus</taxon>
    </lineage>
</organism>
<keyword evidence="9 13" id="KW-0798">TonB box</keyword>
<dbReference type="PANTHER" id="PTHR32552:SF68">
    <property type="entry name" value="FERRICHROME OUTER MEMBRANE TRANSPORTER_PHAGE RECEPTOR"/>
    <property type="match status" value="1"/>
</dbReference>
<evidence type="ECO:0000256" key="13">
    <source>
        <dbReference type="RuleBase" id="RU003357"/>
    </source>
</evidence>
<feature type="domain" description="TonB-dependent receptor-like beta-barrel" evidence="14">
    <location>
        <begin position="281"/>
        <end position="624"/>
    </location>
</feature>
<dbReference type="PROSITE" id="PS52016">
    <property type="entry name" value="TONB_DEPENDENT_REC_3"/>
    <property type="match status" value="1"/>
</dbReference>
<dbReference type="Gene3D" id="2.170.130.10">
    <property type="entry name" value="TonB-dependent receptor, plug domain"/>
    <property type="match status" value="1"/>
</dbReference>
<dbReference type="InterPro" id="IPR036942">
    <property type="entry name" value="Beta-barrel_TonB_sf"/>
</dbReference>
<dbReference type="InterPro" id="IPR039426">
    <property type="entry name" value="TonB-dep_rcpt-like"/>
</dbReference>
<protein>
    <submittedName>
        <fullName evidence="16">TonB-dependent receptor</fullName>
    </submittedName>
</protein>
<dbReference type="Pfam" id="PF00593">
    <property type="entry name" value="TonB_dep_Rec_b-barrel"/>
    <property type="match status" value="1"/>
</dbReference>
<dbReference type="SUPFAM" id="SSF56935">
    <property type="entry name" value="Porins"/>
    <property type="match status" value="1"/>
</dbReference>
<evidence type="ECO:0000256" key="6">
    <source>
        <dbReference type="ARBA" id="ARBA00022729"/>
    </source>
</evidence>
<evidence type="ECO:0000256" key="8">
    <source>
        <dbReference type="ARBA" id="ARBA00023065"/>
    </source>
</evidence>
<evidence type="ECO:0000256" key="1">
    <source>
        <dbReference type="ARBA" id="ARBA00004571"/>
    </source>
</evidence>
<evidence type="ECO:0000256" key="2">
    <source>
        <dbReference type="ARBA" id="ARBA00022448"/>
    </source>
</evidence>
<comment type="similarity">
    <text evidence="12 13">Belongs to the TonB-dependent receptor family.</text>
</comment>
<keyword evidence="6" id="KW-0732">Signal</keyword>
<evidence type="ECO:0000259" key="15">
    <source>
        <dbReference type="Pfam" id="PF07715"/>
    </source>
</evidence>
<evidence type="ECO:0000256" key="9">
    <source>
        <dbReference type="ARBA" id="ARBA00023077"/>
    </source>
</evidence>
<sequence>MQMSVFYGIWVAWGLSMAVHAQPLRPDTLQTEDSLRVIALPPLVVEATRGTTTRLGDALPLLTLTRRGPEIALTPSLTLTETLRELPGLWLNDRQNYALGERLIIRSAGWQAAFGLRGVQVILDGIPLTMPDGQAVLDPVDPVFVRRAELLRGPSAVFWGNGSGGALVLSTWPEPLQPGVHGRLITGSYGLRRIDGEVATRLGPHALVVHASHLDQEGYRVYSHTRLTRLGLQTHFGLTPSSLLRLSAAAAWLDAEHPGSLTAEEVARNPRQASARNIQTRAGKTSRQAQLGATFMQHAETHTANFSLFGLLRQLDNPLPYAYIQLQRQAAGMRTTVTRTLTSWRFSAGLDFMLQDDKRKNFTNQTGRPGPTLLLDQQERVSELALFALGQHELSAALSFLAGLRMSYLYFTLSDYRFVDGDQSGHRRFMAWTPVIGVHYRLQATQELFATFGTAFESPTTTELVNRPDGHSGFNPELKPQQLYGFELGWRHHSSKLQADLTLFYQWVRGRLLPFQLEADGRTFYRNAGRSRQYGLEAWLQAQLLPKLQVRASYTGGRFRFEDAALRGNHIPGLPSHRGFLALRYMPGPLWIESTATAVGPFYADDANRIRVSGYVIFDLTLGAQRSLVAGFRVQPFVSVQNVSNRHYVGSVVVNAGGGRYFEPAAPRSLRFGLTIGTL</sequence>
<reference evidence="16" key="1">
    <citation type="journal article" date="2020" name="mSystems">
        <title>Genome- and Community-Level Interaction Insights into Carbon Utilization and Element Cycling Functions of Hydrothermarchaeota in Hydrothermal Sediment.</title>
        <authorList>
            <person name="Zhou Z."/>
            <person name="Liu Y."/>
            <person name="Xu W."/>
            <person name="Pan J."/>
            <person name="Luo Z.H."/>
            <person name="Li M."/>
        </authorList>
    </citation>
    <scope>NUCLEOTIDE SEQUENCE [LARGE SCALE GENOMIC DNA]</scope>
    <source>
        <strain evidence="16">SpSt-143</strain>
    </source>
</reference>
<name>A0A7V2F5N6_RHOMR</name>
<proteinExistence type="inferred from homology"/>
<evidence type="ECO:0000256" key="7">
    <source>
        <dbReference type="ARBA" id="ARBA00023004"/>
    </source>
</evidence>
<dbReference type="GO" id="GO:0009279">
    <property type="term" value="C:cell outer membrane"/>
    <property type="evidence" value="ECO:0007669"/>
    <property type="project" value="UniProtKB-SubCell"/>
</dbReference>
<evidence type="ECO:0000256" key="4">
    <source>
        <dbReference type="ARBA" id="ARBA00022496"/>
    </source>
</evidence>
<evidence type="ECO:0000313" key="16">
    <source>
        <dbReference type="EMBL" id="HER95257.1"/>
    </source>
</evidence>
<dbReference type="EMBL" id="DSGB01000002">
    <property type="protein sequence ID" value="HER95257.1"/>
    <property type="molecule type" value="Genomic_DNA"/>
</dbReference>
<keyword evidence="3 12" id="KW-1134">Transmembrane beta strand</keyword>
<keyword evidence="11 12" id="KW-0998">Cell outer membrane</keyword>
<dbReference type="InterPro" id="IPR000531">
    <property type="entry name" value="Beta-barrel_TonB"/>
</dbReference>
<dbReference type="GO" id="GO:0015344">
    <property type="term" value="F:siderophore uptake transmembrane transporter activity"/>
    <property type="evidence" value="ECO:0007669"/>
    <property type="project" value="TreeGrafter"/>
</dbReference>
<dbReference type="Pfam" id="PF07715">
    <property type="entry name" value="Plug"/>
    <property type="match status" value="1"/>
</dbReference>
<feature type="domain" description="TonB-dependent receptor plug" evidence="15">
    <location>
        <begin position="70"/>
        <end position="165"/>
    </location>
</feature>
<evidence type="ECO:0000256" key="10">
    <source>
        <dbReference type="ARBA" id="ARBA00023136"/>
    </source>
</evidence>
<evidence type="ECO:0000256" key="3">
    <source>
        <dbReference type="ARBA" id="ARBA00022452"/>
    </source>
</evidence>
<dbReference type="InterPro" id="IPR037066">
    <property type="entry name" value="Plug_dom_sf"/>
</dbReference>
<comment type="caution">
    <text evidence="16">The sequence shown here is derived from an EMBL/GenBank/DDBJ whole genome shotgun (WGS) entry which is preliminary data.</text>
</comment>
<evidence type="ECO:0000256" key="12">
    <source>
        <dbReference type="PROSITE-ProRule" id="PRU01360"/>
    </source>
</evidence>
<keyword evidence="7" id="KW-0408">Iron</keyword>
<keyword evidence="4" id="KW-0410">Iron transport</keyword>
<dbReference type="InterPro" id="IPR012910">
    <property type="entry name" value="Plug_dom"/>
</dbReference>
<accession>A0A7V2F5N6</accession>
<dbReference type="PANTHER" id="PTHR32552">
    <property type="entry name" value="FERRICHROME IRON RECEPTOR-RELATED"/>
    <property type="match status" value="1"/>
</dbReference>
<evidence type="ECO:0000256" key="5">
    <source>
        <dbReference type="ARBA" id="ARBA00022692"/>
    </source>
</evidence>
<gene>
    <name evidence="16" type="ORF">ENO59_01855</name>
</gene>
<keyword evidence="2 12" id="KW-0813">Transport</keyword>
<evidence type="ECO:0000259" key="14">
    <source>
        <dbReference type="Pfam" id="PF00593"/>
    </source>
</evidence>
<keyword evidence="16" id="KW-0675">Receptor</keyword>